<feature type="region of interest" description="Disordered" evidence="6">
    <location>
        <begin position="723"/>
        <end position="826"/>
    </location>
</feature>
<dbReference type="Pfam" id="PF14604">
    <property type="entry name" value="SH3_9"/>
    <property type="match status" value="1"/>
</dbReference>
<feature type="region of interest" description="Disordered" evidence="6">
    <location>
        <begin position="853"/>
        <end position="879"/>
    </location>
</feature>
<feature type="region of interest" description="Disordered" evidence="6">
    <location>
        <begin position="535"/>
        <end position="557"/>
    </location>
</feature>
<feature type="compositionally biased region" description="Polar residues" evidence="6">
    <location>
        <begin position="758"/>
        <end position="767"/>
    </location>
</feature>
<comment type="subcellular location">
    <subcellularLocation>
        <location evidence="1">Cytoplasm</location>
    </subcellularLocation>
</comment>
<keyword evidence="3" id="KW-0963">Cytoplasm</keyword>
<feature type="compositionally biased region" description="Basic and acidic residues" evidence="6">
    <location>
        <begin position="808"/>
        <end position="825"/>
    </location>
</feature>
<dbReference type="SMART" id="SM00593">
    <property type="entry name" value="RUN"/>
    <property type="match status" value="1"/>
</dbReference>
<evidence type="ECO:0000256" key="3">
    <source>
        <dbReference type="ARBA" id="ARBA00022490"/>
    </source>
</evidence>
<evidence type="ECO:0000256" key="2">
    <source>
        <dbReference type="ARBA" id="ARBA00022443"/>
    </source>
</evidence>
<dbReference type="InterPro" id="IPR047342">
    <property type="entry name" value="RUN_RUSC2"/>
</dbReference>
<evidence type="ECO:0000256" key="5">
    <source>
        <dbReference type="PROSITE-ProRule" id="PRU00192"/>
    </source>
</evidence>
<dbReference type="InterPro" id="IPR037213">
    <property type="entry name" value="Run_dom_sf"/>
</dbReference>
<dbReference type="Ensembl" id="ENSABRT00000001249.1">
    <property type="protein sequence ID" value="ENSABRP00000000836.1"/>
    <property type="gene ID" value="ENSABRG00000000808.1"/>
</dbReference>
<dbReference type="InterPro" id="IPR036028">
    <property type="entry name" value="SH3-like_dom_sf"/>
</dbReference>
<dbReference type="GeneTree" id="ENSGT00900000141033"/>
<evidence type="ECO:0000259" key="7">
    <source>
        <dbReference type="PROSITE" id="PS50002"/>
    </source>
</evidence>
<feature type="region of interest" description="Disordered" evidence="6">
    <location>
        <begin position="683"/>
        <end position="708"/>
    </location>
</feature>
<protein>
    <submittedName>
        <fullName evidence="9">RUN and SH3 domain containing 2</fullName>
    </submittedName>
</protein>
<feature type="domain" description="SH3" evidence="7">
    <location>
        <begin position="1448"/>
        <end position="1507"/>
    </location>
</feature>
<feature type="compositionally biased region" description="Low complexity" evidence="6">
    <location>
        <begin position="1354"/>
        <end position="1372"/>
    </location>
</feature>
<dbReference type="GO" id="GO:0031410">
    <property type="term" value="C:cytoplasmic vesicle"/>
    <property type="evidence" value="ECO:0007669"/>
    <property type="project" value="TreeGrafter"/>
</dbReference>
<keyword evidence="4" id="KW-0597">Phosphoprotein</keyword>
<feature type="compositionally biased region" description="Basic and acidic residues" evidence="6">
    <location>
        <begin position="431"/>
        <end position="441"/>
    </location>
</feature>
<dbReference type="CDD" id="cd11957">
    <property type="entry name" value="SH3_RUSC2"/>
    <property type="match status" value="1"/>
</dbReference>
<evidence type="ECO:0000259" key="8">
    <source>
        <dbReference type="PROSITE" id="PS50826"/>
    </source>
</evidence>
<evidence type="ECO:0000256" key="4">
    <source>
        <dbReference type="ARBA" id="ARBA00022553"/>
    </source>
</evidence>
<dbReference type="SUPFAM" id="SSF50044">
    <property type="entry name" value="SH3-domain"/>
    <property type="match status" value="1"/>
</dbReference>
<feature type="compositionally biased region" description="Basic and acidic residues" evidence="6">
    <location>
        <begin position="1198"/>
        <end position="1215"/>
    </location>
</feature>
<dbReference type="Pfam" id="PF02759">
    <property type="entry name" value="RUN"/>
    <property type="match status" value="1"/>
</dbReference>
<feature type="region of interest" description="Disordered" evidence="6">
    <location>
        <begin position="608"/>
        <end position="632"/>
    </location>
</feature>
<keyword evidence="2 5" id="KW-0728">SH3 domain</keyword>
<dbReference type="Gene3D" id="2.30.30.40">
    <property type="entry name" value="SH3 Domains"/>
    <property type="match status" value="1"/>
</dbReference>
<dbReference type="CDD" id="cd17702">
    <property type="entry name" value="RUN_RUSC2"/>
    <property type="match status" value="1"/>
</dbReference>
<dbReference type="InterPro" id="IPR047343">
    <property type="entry name" value="RUSC1_2"/>
</dbReference>
<proteinExistence type="predicted"/>
<reference evidence="9" key="1">
    <citation type="submission" date="2025-08" db="UniProtKB">
        <authorList>
            <consortium name="Ensembl"/>
        </authorList>
    </citation>
    <scope>IDENTIFICATION</scope>
</reference>
<keyword evidence="10" id="KW-1185">Reference proteome</keyword>
<feature type="domain" description="RUN" evidence="8">
    <location>
        <begin position="969"/>
        <end position="1113"/>
    </location>
</feature>
<name>A0A8B9B9C4_9AVES</name>
<dbReference type="PROSITE" id="PS50826">
    <property type="entry name" value="RUN"/>
    <property type="match status" value="1"/>
</dbReference>
<evidence type="ECO:0000313" key="10">
    <source>
        <dbReference type="Proteomes" id="UP000694426"/>
    </source>
</evidence>
<feature type="region of interest" description="Disordered" evidence="6">
    <location>
        <begin position="1148"/>
        <end position="1215"/>
    </location>
</feature>
<evidence type="ECO:0000256" key="6">
    <source>
        <dbReference type="SAM" id="MobiDB-lite"/>
    </source>
</evidence>
<dbReference type="SUPFAM" id="SSF140741">
    <property type="entry name" value="RUN domain-like"/>
    <property type="match status" value="1"/>
</dbReference>
<dbReference type="PANTHER" id="PTHR15591:SF14">
    <property type="entry name" value="AP-4 COMPLEX ACCESSORY SUBUNIT RUSC2"/>
    <property type="match status" value="1"/>
</dbReference>
<dbReference type="Gene3D" id="1.20.58.900">
    <property type="match status" value="1"/>
</dbReference>
<evidence type="ECO:0000313" key="9">
    <source>
        <dbReference type="Ensembl" id="ENSABRP00000000836.1"/>
    </source>
</evidence>
<feature type="compositionally biased region" description="Low complexity" evidence="6">
    <location>
        <begin position="399"/>
        <end position="414"/>
    </location>
</feature>
<reference evidence="9" key="2">
    <citation type="submission" date="2025-09" db="UniProtKB">
        <authorList>
            <consortium name="Ensembl"/>
        </authorList>
    </citation>
    <scope>IDENTIFICATION</scope>
</reference>
<dbReference type="PANTHER" id="PTHR15591">
    <property type="entry name" value="RUN AND SH3 DOMAIN CONTAINING"/>
    <property type="match status" value="1"/>
</dbReference>
<dbReference type="PROSITE" id="PS50002">
    <property type="entry name" value="SH3"/>
    <property type="match status" value="1"/>
</dbReference>
<dbReference type="InterPro" id="IPR004012">
    <property type="entry name" value="Run_dom"/>
</dbReference>
<dbReference type="FunFam" id="1.20.58.900:FF:000006">
    <property type="entry name" value="RUN and SH3 domain containing 1"/>
    <property type="match status" value="1"/>
</dbReference>
<feature type="region of interest" description="Disordered" evidence="6">
    <location>
        <begin position="398"/>
        <end position="489"/>
    </location>
</feature>
<feature type="compositionally biased region" description="Polar residues" evidence="6">
    <location>
        <begin position="608"/>
        <end position="617"/>
    </location>
</feature>
<organism evidence="9 10">
    <name type="scientific">Anser brachyrhynchus</name>
    <name type="common">Pink-footed goose</name>
    <dbReference type="NCBI Taxonomy" id="132585"/>
    <lineage>
        <taxon>Eukaryota</taxon>
        <taxon>Metazoa</taxon>
        <taxon>Chordata</taxon>
        <taxon>Craniata</taxon>
        <taxon>Vertebrata</taxon>
        <taxon>Euteleostomi</taxon>
        <taxon>Archelosauria</taxon>
        <taxon>Archosauria</taxon>
        <taxon>Dinosauria</taxon>
        <taxon>Saurischia</taxon>
        <taxon>Theropoda</taxon>
        <taxon>Coelurosauria</taxon>
        <taxon>Aves</taxon>
        <taxon>Neognathae</taxon>
        <taxon>Galloanserae</taxon>
        <taxon>Anseriformes</taxon>
        <taxon>Anatidae</taxon>
        <taxon>Anserinae</taxon>
        <taxon>Anser</taxon>
    </lineage>
</organism>
<sequence length="1510" mass="165400">MDSPPKLTGETLIVHHIPLVHCQVPDRQCYSVNKRTNPFCQPDLSITRTSALPERDVSQTDSLVYSSFFRASESSAEASDNREGKARDLIVPSASKRHNPFLLNEAEDLSLFGDDLGPKSFHLHNSLVAGKPPFHLHELALPPFHLHDSNQIVKSWNMASQSGVVDGQEDKISSDDIQKRNNAKRCHQATERMELDECSCHCGSSSSFSFDGGDQEWNQNTGESLRNQDALHSRTCSCSSSELHHCHCYSSSSQSEVIDQQMGYISDSSCNSSDGVLVNFSALYNKMNGHSRSNLNSANLSCDSSFCSHSDTGAFYLDLHSSPTESKILCESHHPESSGKAYECHHSSSPVLDANCNSYHLHCEPCTSESSGLTACFQSRTRLVVATQNYYKLVTCDLSSQSSPSPAGSSITSCSEDHTKGSPAQPTEYYLFRRPDLRQEESNVECSEEETKGETTQNMTEGQVYVNVSPPNLNTSRQRSRSYDQKLDRSPSSRLGFLELIVSCPVKLSESPAMPIQSSPPKRVTSFAELAKGRKRNGTSPLLRSSGDSSLEFSPIPETQQDCPTFLEERARHSQSLPPMPFVHGLNRSCEGFCLNHPFGDRQALCSTKDSGSTETVPSGHGAGGGTDSKPVVRYRKDQRPTTLPIQPFVFQHHFSKPPKARALHSHFSSSFSQLYSLSSNRPASQQISSNSQTSATLAEQAAASGSQAHNTLLTQRSADGAASLNDGCIKKPAPETTRPSPLGSYSPVRCNVPFFQSMDSSSSPTTERAGESQPPRSRSCPISANLLPTRSSPAVSAMQPSQVTKADALRQKENPKLVPKKEAPLEPSPLLSKYRLHSGSLLPLSLGGVPMSQGGAHADPHWRSGSETSSSGPLSSMGVRPLNGQSMRQLQLTYTDFFPDYFSLAEKPPAEFCLSPDGNTESISIDLLQKKALVKAINTAVDLIVAHFGTSRDPGVKAKLGNSSVSPNVGHLILKYLCPAVRDILSDGLKAYVLDMIIGQRRNIPWSVVEASTQLGPSTKLLHSLYSKISQYTELTNHNMRFNAFIFGLLNIRSLEFWFNHLYNHEDIILAHYQPVGFLCLSHSVCQPLFEELLLLLQPLSLLPFNLDLLFEHHLMQMGKEQQQQKELLRVKQDLLLSAHSTLQLMRTRGSSEDPDGCSTAPEACKVGGRDGGVSPGHSPEQAASERVKGVGASSGDGDREEERRKVRESTCEGKKDKQAGWWYQLMQSSQIYIEGSTEGSKLIRYEKKKKASSGVPRPAENHRAPPPREGVVEGAEACPIAEGILEEKPKAASRPSPGAVEEPLEKPQQVPAGEEVKERSWLFWMGSPPDSVVTELKRSKEKETGTQQSLGAAAAPQEESSSSASESSQPIKWGHLFGSRKVQKEPRQPNRLPSGWLSLDKSMFQLVAQMVGASMWREAAPEPEPLWTEPPEVSPVPRPARGLCPNPPCEVKALCHHIATEAGQLSFNKGDILQVISKVDGDWLQCSLGSEKGLVPIMYVTHPEDEDY</sequence>
<feature type="region of interest" description="Disordered" evidence="6">
    <location>
        <begin position="1250"/>
        <end position="1374"/>
    </location>
</feature>
<gene>
    <name evidence="9" type="primary">RUSC2</name>
</gene>
<dbReference type="Proteomes" id="UP000694426">
    <property type="component" value="Unplaced"/>
</dbReference>
<dbReference type="InterPro" id="IPR001452">
    <property type="entry name" value="SH3_domain"/>
</dbReference>
<feature type="compositionally biased region" description="Polar residues" evidence="6">
    <location>
        <begin position="775"/>
        <end position="805"/>
    </location>
</feature>
<feature type="compositionally biased region" description="Basic and acidic residues" evidence="6">
    <location>
        <begin position="1337"/>
        <end position="1346"/>
    </location>
</feature>
<accession>A0A8B9B9C4</accession>
<evidence type="ECO:0000256" key="1">
    <source>
        <dbReference type="ARBA" id="ARBA00004496"/>
    </source>
</evidence>
<dbReference type="SMART" id="SM00326">
    <property type="entry name" value="SH3"/>
    <property type="match status" value="1"/>
</dbReference>
<feature type="compositionally biased region" description="Polar residues" evidence="6">
    <location>
        <begin position="538"/>
        <end position="557"/>
    </location>
</feature>
<feature type="compositionally biased region" description="Low complexity" evidence="6">
    <location>
        <begin position="866"/>
        <end position="879"/>
    </location>
</feature>